<evidence type="ECO:0000313" key="1">
    <source>
        <dbReference type="EMBL" id="CAG9330596.1"/>
    </source>
</evidence>
<dbReference type="EMBL" id="CAJZBQ010000051">
    <property type="protein sequence ID" value="CAG9330596.1"/>
    <property type="molecule type" value="Genomic_DNA"/>
</dbReference>
<dbReference type="AlphaFoldDB" id="A0AAU9JYL2"/>
<sequence>MENQEGLDSQTAGINKENDIESMNDKIIEIRNILEEMRKEHFLMRENVLDILPIIKDFKGLIQRKSLFERSPFTYLNVLAREIKADILREVASKLLEPGDEIRHLKEDLTMFKDHTLDKFYELQDNLALLNSEKVVINERLANDDQIIAEIKEDLALKAPYREVNSLAEKVSTKAPLSELNELEEKVKICPTAEQVNSLNRQIEILNYQMSAYASKDMVFEMEQGITSKVSHQIQNYLKAEVFFEEVAKVRGEIKDTIGLIDYHKEKQEKITAAFRHEISKLNKTFQSKPWNHEIDIVMGFVNEKTDIKTTDSFKADVYPKLDFFDEKINIFVSQIKAFDLVLERYDELLLEKASKDDIDSIKAIHPSFLKVAEFVNHKEEVLNRVAELEIKSENHLTSLEIVEKKIHDFKSTYKIFNKDYKNFMAIYNSLGDIREQISAKANKSDILSLIDTSARREDLNLATQAIENLHKQLEMHIMLHLNILKTMLKSAESAAVKNRQRVDLYRSVSSLLNWLSNSIPPEADKLLNNSSRALNSSFRRSPKADDTPEQYFPMLILPKHSKKQTFLFSETPSNVKSDMDLPPLF</sequence>
<reference evidence="1" key="1">
    <citation type="submission" date="2021-09" db="EMBL/GenBank/DDBJ databases">
        <authorList>
            <consortium name="AG Swart"/>
            <person name="Singh M."/>
            <person name="Singh A."/>
            <person name="Seah K."/>
            <person name="Emmerich C."/>
        </authorList>
    </citation>
    <scope>NUCLEOTIDE SEQUENCE</scope>
    <source>
        <strain evidence="1">ATCC30299</strain>
    </source>
</reference>
<proteinExistence type="predicted"/>
<accession>A0AAU9JYL2</accession>
<keyword evidence="2" id="KW-1185">Reference proteome</keyword>
<organism evidence="1 2">
    <name type="scientific">Blepharisma stoltei</name>
    <dbReference type="NCBI Taxonomy" id="1481888"/>
    <lineage>
        <taxon>Eukaryota</taxon>
        <taxon>Sar</taxon>
        <taxon>Alveolata</taxon>
        <taxon>Ciliophora</taxon>
        <taxon>Postciliodesmatophora</taxon>
        <taxon>Heterotrichea</taxon>
        <taxon>Heterotrichida</taxon>
        <taxon>Blepharismidae</taxon>
        <taxon>Blepharisma</taxon>
    </lineage>
</organism>
<name>A0AAU9JYL2_9CILI</name>
<comment type="caution">
    <text evidence="1">The sequence shown here is derived from an EMBL/GenBank/DDBJ whole genome shotgun (WGS) entry which is preliminary data.</text>
</comment>
<dbReference type="Proteomes" id="UP001162131">
    <property type="component" value="Unassembled WGS sequence"/>
</dbReference>
<evidence type="ECO:0000313" key="2">
    <source>
        <dbReference type="Proteomes" id="UP001162131"/>
    </source>
</evidence>
<evidence type="ECO:0008006" key="3">
    <source>
        <dbReference type="Google" id="ProtNLM"/>
    </source>
</evidence>
<gene>
    <name evidence="1" type="ORF">BSTOLATCC_MIC51178</name>
</gene>
<protein>
    <recommendedName>
        <fullName evidence="3">Autophagy-related protein 17</fullName>
    </recommendedName>
</protein>